<evidence type="ECO:0000313" key="4">
    <source>
        <dbReference type="Proteomes" id="UP001302321"/>
    </source>
</evidence>
<dbReference type="Proteomes" id="UP001302321">
    <property type="component" value="Unassembled WGS sequence"/>
</dbReference>
<dbReference type="EMBL" id="MU866110">
    <property type="protein sequence ID" value="KAK4179751.1"/>
    <property type="molecule type" value="Genomic_DNA"/>
</dbReference>
<feature type="compositionally biased region" description="Low complexity" evidence="1">
    <location>
        <begin position="343"/>
        <end position="352"/>
    </location>
</feature>
<feature type="compositionally biased region" description="Basic and acidic residues" evidence="1">
    <location>
        <begin position="521"/>
        <end position="554"/>
    </location>
</feature>
<keyword evidence="4" id="KW-1185">Reference proteome</keyword>
<feature type="region of interest" description="Disordered" evidence="1">
    <location>
        <begin position="294"/>
        <end position="377"/>
    </location>
</feature>
<evidence type="ECO:0000313" key="3">
    <source>
        <dbReference type="EMBL" id="KAK4179751.1"/>
    </source>
</evidence>
<keyword evidence="2" id="KW-0472">Membrane</keyword>
<feature type="region of interest" description="Disordered" evidence="1">
    <location>
        <begin position="127"/>
        <end position="146"/>
    </location>
</feature>
<accession>A0AAN7A8Y6</accession>
<organism evidence="3 4">
    <name type="scientific">Triangularia setosa</name>
    <dbReference type="NCBI Taxonomy" id="2587417"/>
    <lineage>
        <taxon>Eukaryota</taxon>
        <taxon>Fungi</taxon>
        <taxon>Dikarya</taxon>
        <taxon>Ascomycota</taxon>
        <taxon>Pezizomycotina</taxon>
        <taxon>Sordariomycetes</taxon>
        <taxon>Sordariomycetidae</taxon>
        <taxon>Sordariales</taxon>
        <taxon>Podosporaceae</taxon>
        <taxon>Triangularia</taxon>
    </lineage>
</organism>
<keyword evidence="2" id="KW-1133">Transmembrane helix</keyword>
<reference evidence="3" key="2">
    <citation type="submission" date="2023-05" db="EMBL/GenBank/DDBJ databases">
        <authorList>
            <consortium name="Lawrence Berkeley National Laboratory"/>
            <person name="Steindorff A."/>
            <person name="Hensen N."/>
            <person name="Bonometti L."/>
            <person name="Westerberg I."/>
            <person name="Brannstrom I.O."/>
            <person name="Guillou S."/>
            <person name="Cros-Aarteil S."/>
            <person name="Calhoun S."/>
            <person name="Haridas S."/>
            <person name="Kuo A."/>
            <person name="Mondo S."/>
            <person name="Pangilinan J."/>
            <person name="Riley R."/>
            <person name="Labutti K."/>
            <person name="Andreopoulos B."/>
            <person name="Lipzen A."/>
            <person name="Chen C."/>
            <person name="Yanf M."/>
            <person name="Daum C."/>
            <person name="Ng V."/>
            <person name="Clum A."/>
            <person name="Ohm R."/>
            <person name="Martin F."/>
            <person name="Silar P."/>
            <person name="Natvig D."/>
            <person name="Lalanne C."/>
            <person name="Gautier V."/>
            <person name="Ament-Velasquez S.L."/>
            <person name="Kruys A."/>
            <person name="Hutchinson M.I."/>
            <person name="Powell A.J."/>
            <person name="Barry K."/>
            <person name="Miller A.N."/>
            <person name="Grigoriev I.V."/>
            <person name="Debuchy R."/>
            <person name="Gladieux P."/>
            <person name="Thoren M.H."/>
            <person name="Johannesson H."/>
        </authorList>
    </citation>
    <scope>NUCLEOTIDE SEQUENCE</scope>
    <source>
        <strain evidence="3">CBS 892.96</strain>
    </source>
</reference>
<feature type="compositionally biased region" description="Basic residues" evidence="1">
    <location>
        <begin position="555"/>
        <end position="569"/>
    </location>
</feature>
<comment type="caution">
    <text evidence="3">The sequence shown here is derived from an EMBL/GenBank/DDBJ whole genome shotgun (WGS) entry which is preliminary data.</text>
</comment>
<feature type="compositionally biased region" description="Basic and acidic residues" evidence="1">
    <location>
        <begin position="501"/>
        <end position="514"/>
    </location>
</feature>
<feature type="compositionally biased region" description="Polar residues" evidence="1">
    <location>
        <begin position="450"/>
        <end position="459"/>
    </location>
</feature>
<reference evidence="3" key="1">
    <citation type="journal article" date="2023" name="Mol. Phylogenet. Evol.">
        <title>Genome-scale phylogeny and comparative genomics of the fungal order Sordariales.</title>
        <authorList>
            <person name="Hensen N."/>
            <person name="Bonometti L."/>
            <person name="Westerberg I."/>
            <person name="Brannstrom I.O."/>
            <person name="Guillou S."/>
            <person name="Cros-Aarteil S."/>
            <person name="Calhoun S."/>
            <person name="Haridas S."/>
            <person name="Kuo A."/>
            <person name="Mondo S."/>
            <person name="Pangilinan J."/>
            <person name="Riley R."/>
            <person name="LaButti K."/>
            <person name="Andreopoulos B."/>
            <person name="Lipzen A."/>
            <person name="Chen C."/>
            <person name="Yan M."/>
            <person name="Daum C."/>
            <person name="Ng V."/>
            <person name="Clum A."/>
            <person name="Steindorff A."/>
            <person name="Ohm R.A."/>
            <person name="Martin F."/>
            <person name="Silar P."/>
            <person name="Natvig D.O."/>
            <person name="Lalanne C."/>
            <person name="Gautier V."/>
            <person name="Ament-Velasquez S.L."/>
            <person name="Kruys A."/>
            <person name="Hutchinson M.I."/>
            <person name="Powell A.J."/>
            <person name="Barry K."/>
            <person name="Miller A.N."/>
            <person name="Grigoriev I.V."/>
            <person name="Debuchy R."/>
            <person name="Gladieux P."/>
            <person name="Hiltunen Thoren M."/>
            <person name="Johannesson H."/>
        </authorList>
    </citation>
    <scope>NUCLEOTIDE SEQUENCE</scope>
    <source>
        <strain evidence="3">CBS 892.96</strain>
    </source>
</reference>
<feature type="transmembrane region" description="Helical" evidence="2">
    <location>
        <begin position="35"/>
        <end position="54"/>
    </location>
</feature>
<feature type="region of interest" description="Disordered" evidence="1">
    <location>
        <begin position="399"/>
        <end position="580"/>
    </location>
</feature>
<feature type="compositionally biased region" description="Basic and acidic residues" evidence="1">
    <location>
        <begin position="412"/>
        <end position="423"/>
    </location>
</feature>
<dbReference type="AlphaFoldDB" id="A0AAN7A8Y6"/>
<feature type="compositionally biased region" description="Low complexity" evidence="1">
    <location>
        <begin position="137"/>
        <end position="146"/>
    </location>
</feature>
<protein>
    <submittedName>
        <fullName evidence="3">Uncharacterized protein</fullName>
    </submittedName>
</protein>
<evidence type="ECO:0000256" key="2">
    <source>
        <dbReference type="SAM" id="Phobius"/>
    </source>
</evidence>
<feature type="compositionally biased region" description="Polar residues" evidence="1">
    <location>
        <begin position="299"/>
        <end position="308"/>
    </location>
</feature>
<sequence>MAPTIKPVSQGSHDLNPRRTIDPNCYGWNCLSDTAQAGVVLVIIFCLGLGWYMWHKLGKSDDVKFHRSSMVANLAALAGISRSNSPSGRRRSRRLSGCIYRRSHRLSGSIYHRSHSRPTSLASIREERGHQLEDSDSSTSPRRPSSLHVDMADLVNDNHQIRAPVMPPPPPGPAPIFWTAGPAPIFIYPPSYTPTPSNDSYANRIRFSSAVDRQVYFQPHPGSFQYGPAPMPPFPNGMPTNGYPNGPFLPPNHGVMFGAIANQINMSQSGAPGRPAENRRRSWFPFIKGTKRPVHARSISESATSTRQPPSPSDFCDLRLPPMRERGRSRLGHQPSIRLIDCPPSLQRQQSPRPYPQIGWRDESSSHNLNGNDDGYSEGIHLSELSFPSVRTSMRVHDGIPSSEVTSSNLNHDPHFEEYSPERRRQRSLKRFQTPTRNDNSDADDEDGGMSSSAYTSTFWERRRHRRQRPYSTSVLPPMPPSPDIQFPSPELQRVNVTFAEPRRERDGLKDRGREKRRRERTPAPRYNRERSDERSSAPRYRDRSRERSQERTPTRRHRDRSRGRGRVQRARENHKSRNNLLGRLRAFRMEMRGEHY</sequence>
<gene>
    <name evidence="3" type="ORF">QBC36DRAFT_206207</name>
</gene>
<evidence type="ECO:0000256" key="1">
    <source>
        <dbReference type="SAM" id="MobiDB-lite"/>
    </source>
</evidence>
<keyword evidence="2" id="KW-0812">Transmembrane</keyword>
<name>A0AAN7A8Y6_9PEZI</name>
<proteinExistence type="predicted"/>